<evidence type="ECO:0000313" key="9">
    <source>
        <dbReference type="EMBL" id="MBD2845328.1"/>
    </source>
</evidence>
<feature type="transmembrane region" description="Helical" evidence="8">
    <location>
        <begin position="615"/>
        <end position="633"/>
    </location>
</feature>
<keyword evidence="3" id="KW-0813">Transport</keyword>
<evidence type="ECO:0000256" key="3">
    <source>
        <dbReference type="ARBA" id="ARBA00022448"/>
    </source>
</evidence>
<dbReference type="AlphaFoldDB" id="A0A927GRC5"/>
<organism evidence="9 10">
    <name type="scientific">Paenibacillus sabuli</name>
    <dbReference type="NCBI Taxonomy" id="2772509"/>
    <lineage>
        <taxon>Bacteria</taxon>
        <taxon>Bacillati</taxon>
        <taxon>Bacillota</taxon>
        <taxon>Bacilli</taxon>
        <taxon>Bacillales</taxon>
        <taxon>Paenibacillaceae</taxon>
        <taxon>Paenibacillus</taxon>
    </lineage>
</organism>
<proteinExistence type="inferred from homology"/>
<feature type="transmembrane region" description="Helical" evidence="8">
    <location>
        <begin position="113"/>
        <end position="131"/>
    </location>
</feature>
<sequence>MTAVGLILLLLAIAVWQLMQGKAKLGLLDILEAWATPAEARSAAQHIVLSMRLPRAVLGMLVGGALAVAGTLLQTLTRNPIASAGTLGINAGAYLAVVAGTIFWPALASGSSLVLAAVGATAAALFVYGVAGGMRATPVRMALAGMATALVMGAVTGALQLLYENETSGLFLWGSGTLIQIDWSGVSFAWPWVAAGTAAALILARPLDLLLLDEETGRSLGQRIAWTRLLVLAVAILLAAVAVSVAGPIGFVGLIAPHLMRLLGLRRHAALLPFAFLTGALLLSFSDLVVLLLEARFGLVPVGAITALVGGPWLIWLILRMGRRRLAGGDVRADAHRGRTRAVPLRLALALTGAALAVVLAAGLAWGSLRIPLGDLLAVLTGGGSDLHRMIVLDQRLPRILVAALAGAALAVSGLLLQGVVRNPLADPSIVGITSGAGAGALLLLIVLPQLPVGLLPVAAFAGGILAAATVYVIALRNQLQPVTLALIGIAVSACAAAIIQMLVVHAQLRVAVALAWLAGSTYARGWDDFALLAAWPIVLIPLAWLLARRLDLLALGDASAVGLGLRIARTRLQASLIAVALASAAVAIVGTVGFVGLMAPHVARLLVGHRHRGLFPLTALLGAGLLVAADWLGRTVLAPKEIPSGLVVALLGAPFLLWLMRDRRGRGAA</sequence>
<comment type="caution">
    <text evidence="9">The sequence shown here is derived from an EMBL/GenBank/DDBJ whole genome shotgun (WGS) entry which is preliminary data.</text>
</comment>
<name>A0A927GRC5_9BACL</name>
<comment type="similarity">
    <text evidence="2">Belongs to the binding-protein-dependent transport system permease family. FecCD subfamily.</text>
</comment>
<feature type="transmembrane region" description="Helical" evidence="8">
    <location>
        <begin position="347"/>
        <end position="367"/>
    </location>
</feature>
<dbReference type="PANTHER" id="PTHR30472:SF37">
    <property type="entry name" value="FE(3+) DICITRATE TRANSPORT SYSTEM PERMEASE PROTEIN FECD-RELATED"/>
    <property type="match status" value="1"/>
</dbReference>
<feature type="transmembrane region" description="Helical" evidence="8">
    <location>
        <begin position="56"/>
        <end position="75"/>
    </location>
</feature>
<dbReference type="FunFam" id="1.10.3470.10:FF:000001">
    <property type="entry name" value="Vitamin B12 ABC transporter permease BtuC"/>
    <property type="match status" value="1"/>
</dbReference>
<feature type="transmembrane region" description="Helical" evidence="8">
    <location>
        <begin position="454"/>
        <end position="475"/>
    </location>
</feature>
<evidence type="ECO:0000256" key="5">
    <source>
        <dbReference type="ARBA" id="ARBA00022692"/>
    </source>
</evidence>
<dbReference type="PANTHER" id="PTHR30472">
    <property type="entry name" value="FERRIC ENTEROBACTIN TRANSPORT SYSTEM PERMEASE PROTEIN"/>
    <property type="match status" value="1"/>
</dbReference>
<feature type="transmembrane region" description="Helical" evidence="8">
    <location>
        <begin position="645"/>
        <end position="661"/>
    </location>
</feature>
<keyword evidence="4" id="KW-1003">Cell membrane</keyword>
<dbReference type="InterPro" id="IPR037294">
    <property type="entry name" value="ABC_BtuC-like"/>
</dbReference>
<dbReference type="InterPro" id="IPR000522">
    <property type="entry name" value="ABC_transptr_permease_BtuC"/>
</dbReference>
<accession>A0A927GRC5</accession>
<dbReference type="GO" id="GO:0005886">
    <property type="term" value="C:plasma membrane"/>
    <property type="evidence" value="ECO:0007669"/>
    <property type="project" value="UniProtKB-SubCell"/>
</dbReference>
<protein>
    <submittedName>
        <fullName evidence="9">Iron ABC transporter permease</fullName>
    </submittedName>
</protein>
<reference evidence="9" key="1">
    <citation type="submission" date="2020-09" db="EMBL/GenBank/DDBJ databases">
        <title>A novel bacterium of genus Paenibacillus, isolated from South China Sea.</title>
        <authorList>
            <person name="Huang H."/>
            <person name="Mo K."/>
            <person name="Hu Y."/>
        </authorList>
    </citation>
    <scope>NUCLEOTIDE SEQUENCE</scope>
    <source>
        <strain evidence="9">IB182496</strain>
    </source>
</reference>
<evidence type="ECO:0000256" key="8">
    <source>
        <dbReference type="SAM" id="Phobius"/>
    </source>
</evidence>
<feature type="transmembrane region" description="Helical" evidence="8">
    <location>
        <begin position="271"/>
        <end position="293"/>
    </location>
</feature>
<keyword evidence="5 8" id="KW-0812">Transmembrane</keyword>
<feature type="transmembrane region" description="Helical" evidence="8">
    <location>
        <begin position="299"/>
        <end position="319"/>
    </location>
</feature>
<dbReference type="CDD" id="cd06550">
    <property type="entry name" value="TM_ABC_iron-siderophores_like"/>
    <property type="match status" value="2"/>
</dbReference>
<dbReference type="Proteomes" id="UP000621560">
    <property type="component" value="Unassembled WGS sequence"/>
</dbReference>
<keyword evidence="10" id="KW-1185">Reference proteome</keyword>
<feature type="transmembrane region" description="Helical" evidence="8">
    <location>
        <begin position="143"/>
        <end position="163"/>
    </location>
</feature>
<comment type="subcellular location">
    <subcellularLocation>
        <location evidence="1">Cell membrane</location>
        <topology evidence="1">Multi-pass membrane protein</topology>
    </subcellularLocation>
</comment>
<feature type="transmembrane region" description="Helical" evidence="8">
    <location>
        <begin position="530"/>
        <end position="548"/>
    </location>
</feature>
<evidence type="ECO:0000256" key="6">
    <source>
        <dbReference type="ARBA" id="ARBA00022989"/>
    </source>
</evidence>
<feature type="transmembrane region" description="Helical" evidence="8">
    <location>
        <begin position="575"/>
        <end position="603"/>
    </location>
</feature>
<feature type="transmembrane region" description="Helical" evidence="8">
    <location>
        <begin position="225"/>
        <end position="243"/>
    </location>
</feature>
<gene>
    <name evidence="9" type="ORF">IDH44_09010</name>
</gene>
<evidence type="ECO:0000313" key="10">
    <source>
        <dbReference type="Proteomes" id="UP000621560"/>
    </source>
</evidence>
<evidence type="ECO:0000256" key="7">
    <source>
        <dbReference type="ARBA" id="ARBA00023136"/>
    </source>
</evidence>
<keyword evidence="7 8" id="KW-0472">Membrane</keyword>
<keyword evidence="6 8" id="KW-1133">Transmembrane helix</keyword>
<feature type="transmembrane region" description="Helical" evidence="8">
    <location>
        <begin position="429"/>
        <end position="448"/>
    </location>
</feature>
<dbReference type="Pfam" id="PF01032">
    <property type="entry name" value="FecCD"/>
    <property type="match status" value="2"/>
</dbReference>
<dbReference type="Gene3D" id="1.10.3470.10">
    <property type="entry name" value="ABC transporter involved in vitamin B12 uptake, BtuC"/>
    <property type="match status" value="2"/>
</dbReference>
<dbReference type="GO" id="GO:0033214">
    <property type="term" value="P:siderophore-iron import into cell"/>
    <property type="evidence" value="ECO:0007669"/>
    <property type="project" value="TreeGrafter"/>
</dbReference>
<dbReference type="SUPFAM" id="SSF81345">
    <property type="entry name" value="ABC transporter involved in vitamin B12 uptake, BtuC"/>
    <property type="match status" value="2"/>
</dbReference>
<feature type="transmembrane region" description="Helical" evidence="8">
    <location>
        <begin position="397"/>
        <end position="417"/>
    </location>
</feature>
<dbReference type="EMBL" id="JACXIZ010000015">
    <property type="protein sequence ID" value="MBD2845328.1"/>
    <property type="molecule type" value="Genomic_DNA"/>
</dbReference>
<evidence type="ECO:0000256" key="1">
    <source>
        <dbReference type="ARBA" id="ARBA00004651"/>
    </source>
</evidence>
<feature type="transmembrane region" description="Helical" evidence="8">
    <location>
        <begin position="487"/>
        <end position="518"/>
    </location>
</feature>
<dbReference type="GO" id="GO:0022857">
    <property type="term" value="F:transmembrane transporter activity"/>
    <property type="evidence" value="ECO:0007669"/>
    <property type="project" value="InterPro"/>
</dbReference>
<evidence type="ECO:0000256" key="2">
    <source>
        <dbReference type="ARBA" id="ARBA00007935"/>
    </source>
</evidence>
<feature type="transmembrane region" description="Helical" evidence="8">
    <location>
        <begin position="87"/>
        <end position="107"/>
    </location>
</feature>
<evidence type="ECO:0000256" key="4">
    <source>
        <dbReference type="ARBA" id="ARBA00022475"/>
    </source>
</evidence>